<feature type="chain" id="PRO_5039459299" evidence="6">
    <location>
        <begin position="23"/>
        <end position="621"/>
    </location>
</feature>
<evidence type="ECO:0000259" key="7">
    <source>
        <dbReference type="Pfam" id="PF00082"/>
    </source>
</evidence>
<evidence type="ECO:0000256" key="6">
    <source>
        <dbReference type="SAM" id="SignalP"/>
    </source>
</evidence>
<dbReference type="Pfam" id="PF00082">
    <property type="entry name" value="Peptidase_S8"/>
    <property type="match status" value="1"/>
</dbReference>
<dbReference type="GO" id="GO:0006508">
    <property type="term" value="P:proteolysis"/>
    <property type="evidence" value="ECO:0007669"/>
    <property type="project" value="UniProtKB-KW"/>
</dbReference>
<evidence type="ECO:0000313" key="8">
    <source>
        <dbReference type="EMBL" id="HIU28773.1"/>
    </source>
</evidence>
<proteinExistence type="inferred from homology"/>
<dbReference type="EMBL" id="DVMM01000011">
    <property type="protein sequence ID" value="HIU28773.1"/>
    <property type="molecule type" value="Genomic_DNA"/>
</dbReference>
<comment type="similarity">
    <text evidence="1 5">Belongs to the peptidase S8 family.</text>
</comment>
<evidence type="ECO:0000313" key="9">
    <source>
        <dbReference type="Proteomes" id="UP000824089"/>
    </source>
</evidence>
<feature type="domain" description="Peptidase S8/S53" evidence="7">
    <location>
        <begin position="316"/>
        <end position="492"/>
    </location>
</feature>
<dbReference type="InterPro" id="IPR050131">
    <property type="entry name" value="Peptidase_S8_subtilisin-like"/>
</dbReference>
<reference evidence="8" key="2">
    <citation type="journal article" date="2021" name="PeerJ">
        <title>Extensive microbial diversity within the chicken gut microbiome revealed by metagenomics and culture.</title>
        <authorList>
            <person name="Gilroy R."/>
            <person name="Ravi A."/>
            <person name="Getino M."/>
            <person name="Pursley I."/>
            <person name="Horton D.L."/>
            <person name="Alikhan N.F."/>
            <person name="Baker D."/>
            <person name="Gharbi K."/>
            <person name="Hall N."/>
            <person name="Watson M."/>
            <person name="Adriaenssens E.M."/>
            <person name="Foster-Nyarko E."/>
            <person name="Jarju S."/>
            <person name="Secka A."/>
            <person name="Antonio M."/>
            <person name="Oren A."/>
            <person name="Chaudhuri R.R."/>
            <person name="La Ragione R."/>
            <person name="Hildebrand F."/>
            <person name="Pallen M.J."/>
        </authorList>
    </citation>
    <scope>NUCLEOTIDE SEQUENCE</scope>
    <source>
        <strain evidence="8">CHK195-4489</strain>
    </source>
</reference>
<dbReference type="PROSITE" id="PS51892">
    <property type="entry name" value="SUBTILASE"/>
    <property type="match status" value="1"/>
</dbReference>
<keyword evidence="2" id="KW-0645">Protease</keyword>
<sequence>MKRILSFVICIVLLLPWGNSLTETGSDEFERIATYLDAVTQDTVYNKIHFYNENSDHEMIDSKQELQEATEAMIVTAERYNAMAMDAESALTDEEDSTSAEEICITVQFDSDYFKTDEFIAFSEERNSVRSIEDVRDFRRRLNDYSKEYHAELVRQKLPLASGLDYYKAEIVGYAPFVNFSVLPENLTAEALLEVACSEDVLNISLSCASQIVMETAEVSTAAAEGDIFPTVLNGMSQTMIDGIHTGEGVRIGVYEANENTTGSLSHVNLADKDITMKDSSDPITSHLVSVTSVIATIAPDAEYYIDVINDKTITLEWFLDEVCDVVNCSFGNSGYLTYDYGRDGLFDYQILAHYISVVVSAGNYNATMNPQSRITSPGYAYNAITVGGVDLTYVNSAYRWMHAERACYVTPNQQSKPNLSAAYTLNIPNIGVKTGTSFSAPQVTGAIALLQGWDYIYSLSPERALAVVVTGAEKTYDFSASENFNDKIGWGILNMDRMFEVGANYVDGSNNNDYTGNIVTKQVYVTAGKELQAGLCWLITADPEKEEKYITDYDLKIYSNLYGQPVATSSSSDSNTEVVRYTPQFSGSCWIVVTQNDPINDDLIKYDYYSLSYLGASETP</sequence>
<name>A0A9D1I7R5_9CLOT</name>
<dbReference type="PROSITE" id="PS00138">
    <property type="entry name" value="SUBTILASE_SER"/>
    <property type="match status" value="1"/>
</dbReference>
<dbReference type="GO" id="GO:0004252">
    <property type="term" value="F:serine-type endopeptidase activity"/>
    <property type="evidence" value="ECO:0007669"/>
    <property type="project" value="InterPro"/>
</dbReference>
<comment type="caution">
    <text evidence="5">Lacks conserved residue(s) required for the propagation of feature annotation.</text>
</comment>
<dbReference type="PANTHER" id="PTHR43806">
    <property type="entry name" value="PEPTIDASE S8"/>
    <property type="match status" value="1"/>
</dbReference>
<feature type="signal peptide" evidence="6">
    <location>
        <begin position="1"/>
        <end position="22"/>
    </location>
</feature>
<dbReference type="InterPro" id="IPR023828">
    <property type="entry name" value="Peptidase_S8_Ser-AS"/>
</dbReference>
<reference evidence="8" key="1">
    <citation type="submission" date="2020-10" db="EMBL/GenBank/DDBJ databases">
        <authorList>
            <person name="Gilroy R."/>
        </authorList>
    </citation>
    <scope>NUCLEOTIDE SEQUENCE</scope>
    <source>
        <strain evidence="8">CHK195-4489</strain>
    </source>
</reference>
<keyword evidence="4" id="KW-0720">Serine protease</keyword>
<comment type="caution">
    <text evidence="8">The sequence shown here is derived from an EMBL/GenBank/DDBJ whole genome shotgun (WGS) entry which is preliminary data.</text>
</comment>
<dbReference type="SUPFAM" id="SSF52743">
    <property type="entry name" value="Subtilisin-like"/>
    <property type="match status" value="1"/>
</dbReference>
<keyword evidence="3" id="KW-0378">Hydrolase</keyword>
<organism evidence="8 9">
    <name type="scientific">Candidatus Egerieisoma faecipullorum</name>
    <dbReference type="NCBI Taxonomy" id="2840963"/>
    <lineage>
        <taxon>Bacteria</taxon>
        <taxon>Bacillati</taxon>
        <taxon>Bacillota</taxon>
        <taxon>Clostridia</taxon>
        <taxon>Eubacteriales</taxon>
        <taxon>Clostridiaceae</taxon>
        <taxon>Clostridiaceae incertae sedis</taxon>
        <taxon>Candidatus Egerieisoma</taxon>
    </lineage>
</organism>
<dbReference type="AlphaFoldDB" id="A0A9D1I7R5"/>
<dbReference type="Gene3D" id="3.40.50.200">
    <property type="entry name" value="Peptidase S8/S53 domain"/>
    <property type="match status" value="1"/>
</dbReference>
<dbReference type="CDD" id="cd00306">
    <property type="entry name" value="Peptidases_S8_S53"/>
    <property type="match status" value="1"/>
</dbReference>
<keyword evidence="6" id="KW-0732">Signal</keyword>
<dbReference type="PANTHER" id="PTHR43806:SF11">
    <property type="entry name" value="CEREVISIN-RELATED"/>
    <property type="match status" value="1"/>
</dbReference>
<gene>
    <name evidence="8" type="ORF">IAD50_00585</name>
</gene>
<dbReference type="InterPro" id="IPR036852">
    <property type="entry name" value="Peptidase_S8/S53_dom_sf"/>
</dbReference>
<evidence type="ECO:0000256" key="1">
    <source>
        <dbReference type="ARBA" id="ARBA00011073"/>
    </source>
</evidence>
<evidence type="ECO:0000256" key="4">
    <source>
        <dbReference type="ARBA" id="ARBA00022825"/>
    </source>
</evidence>
<evidence type="ECO:0000256" key="3">
    <source>
        <dbReference type="ARBA" id="ARBA00022801"/>
    </source>
</evidence>
<evidence type="ECO:0000256" key="2">
    <source>
        <dbReference type="ARBA" id="ARBA00022670"/>
    </source>
</evidence>
<protein>
    <submittedName>
        <fullName evidence="8">S8 family serine peptidase</fullName>
    </submittedName>
</protein>
<evidence type="ECO:0000256" key="5">
    <source>
        <dbReference type="PROSITE-ProRule" id="PRU01240"/>
    </source>
</evidence>
<dbReference type="Proteomes" id="UP000824089">
    <property type="component" value="Unassembled WGS sequence"/>
</dbReference>
<accession>A0A9D1I7R5</accession>
<dbReference type="InterPro" id="IPR000209">
    <property type="entry name" value="Peptidase_S8/S53_dom"/>
</dbReference>